<comment type="caution">
    <text evidence="1">The sequence shown here is derived from an EMBL/GenBank/DDBJ whole genome shotgun (WGS) entry which is preliminary data.</text>
</comment>
<dbReference type="AlphaFoldDB" id="G6EH61"/>
<keyword evidence="2" id="KW-1185">Reference proteome</keyword>
<dbReference type="EMBL" id="AGFM01000058">
    <property type="protein sequence ID" value="EHJ59350.1"/>
    <property type="molecule type" value="Genomic_DNA"/>
</dbReference>
<reference evidence="1 2" key="1">
    <citation type="journal article" date="2012" name="J. Bacteriol.">
        <title>Genome sequence of benzo(a)pyrene-degrading bacterium Novosphingobium pentaromativorans US6-1.</title>
        <authorList>
            <person name="Luo Y.R."/>
            <person name="Kang S.G."/>
            <person name="Kim S.J."/>
            <person name="Kim M.R."/>
            <person name="Li N."/>
            <person name="Lee J.H."/>
            <person name="Kwon K.K."/>
        </authorList>
    </citation>
    <scope>NUCLEOTIDE SEQUENCE [LARGE SCALE GENOMIC DNA]</scope>
    <source>
        <strain evidence="1 2">US6-1</strain>
    </source>
</reference>
<proteinExistence type="predicted"/>
<dbReference type="Proteomes" id="UP000004030">
    <property type="component" value="Unassembled WGS sequence"/>
</dbReference>
<accession>G6EH61</accession>
<protein>
    <submittedName>
        <fullName evidence="1">Uncharacterized protein</fullName>
    </submittedName>
</protein>
<evidence type="ECO:0000313" key="1">
    <source>
        <dbReference type="EMBL" id="EHJ59350.1"/>
    </source>
</evidence>
<dbReference type="PATRIC" id="fig|1088721.3.peg.3631"/>
<evidence type="ECO:0000313" key="2">
    <source>
        <dbReference type="Proteomes" id="UP000004030"/>
    </source>
</evidence>
<gene>
    <name evidence="1" type="ORF">NSU_3682</name>
</gene>
<sequence>MIARGASMNDAQEAMHYVAPVGEKAEYVKGAASVVSRAMAGETIAAG</sequence>
<organism evidence="1 2">
    <name type="scientific">Novosphingobium pentaromativorans US6-1</name>
    <dbReference type="NCBI Taxonomy" id="1088721"/>
    <lineage>
        <taxon>Bacteria</taxon>
        <taxon>Pseudomonadati</taxon>
        <taxon>Pseudomonadota</taxon>
        <taxon>Alphaproteobacteria</taxon>
        <taxon>Sphingomonadales</taxon>
        <taxon>Sphingomonadaceae</taxon>
        <taxon>Novosphingobium</taxon>
    </lineage>
</organism>
<name>G6EH61_9SPHN</name>